<reference evidence="1 2" key="1">
    <citation type="submission" date="2016-02" db="EMBL/GenBank/DDBJ databases">
        <title>Genome analysis of coral dinoflagellate symbionts highlights evolutionary adaptations to a symbiotic lifestyle.</title>
        <authorList>
            <person name="Aranda M."/>
            <person name="Li Y."/>
            <person name="Liew Y.J."/>
            <person name="Baumgarten S."/>
            <person name="Simakov O."/>
            <person name="Wilson M."/>
            <person name="Piel J."/>
            <person name="Ashoor H."/>
            <person name="Bougouffa S."/>
            <person name="Bajic V.B."/>
            <person name="Ryu T."/>
            <person name="Ravasi T."/>
            <person name="Bayer T."/>
            <person name="Micklem G."/>
            <person name="Kim H."/>
            <person name="Bhak J."/>
            <person name="Lajeunesse T.C."/>
            <person name="Voolstra C.R."/>
        </authorList>
    </citation>
    <scope>NUCLEOTIDE SEQUENCE [LARGE SCALE GENOMIC DNA]</scope>
    <source>
        <strain evidence="1 2">CCMP2467</strain>
    </source>
</reference>
<sequence length="194" mass="22103">MRTAEPETAQCEYINGYCRQRPSAEPACTCKEIIFREPPLHLVAEAPEHPLYKRIQELAKERYWAAMCSLPPKDLPPTSKLKPVTEDTHKKLLLLCLGTISEDLELRGARFHLDLLFLPLLESRALLPTLGWLPTSRKSKAMRLLVEEFPSELRLGYATYFMSSFMPRSVGFVASTLRQRLLASLLREAFSVPS</sequence>
<gene>
    <name evidence="1" type="ORF">AK812_SmicGene27962</name>
</gene>
<comment type="caution">
    <text evidence="1">The sequence shown here is derived from an EMBL/GenBank/DDBJ whole genome shotgun (WGS) entry which is preliminary data.</text>
</comment>
<accession>A0A1Q9D5K8</accession>
<dbReference type="AlphaFoldDB" id="A0A1Q9D5K8"/>
<dbReference type="Proteomes" id="UP000186817">
    <property type="component" value="Unassembled WGS sequence"/>
</dbReference>
<evidence type="ECO:0000313" key="2">
    <source>
        <dbReference type="Proteomes" id="UP000186817"/>
    </source>
</evidence>
<protein>
    <submittedName>
        <fullName evidence="1">Uncharacterized protein</fullName>
    </submittedName>
</protein>
<organism evidence="1 2">
    <name type="scientific">Symbiodinium microadriaticum</name>
    <name type="common">Dinoflagellate</name>
    <name type="synonym">Zooxanthella microadriatica</name>
    <dbReference type="NCBI Taxonomy" id="2951"/>
    <lineage>
        <taxon>Eukaryota</taxon>
        <taxon>Sar</taxon>
        <taxon>Alveolata</taxon>
        <taxon>Dinophyceae</taxon>
        <taxon>Suessiales</taxon>
        <taxon>Symbiodiniaceae</taxon>
        <taxon>Symbiodinium</taxon>
    </lineage>
</organism>
<evidence type="ECO:0000313" key="1">
    <source>
        <dbReference type="EMBL" id="OLP90458.1"/>
    </source>
</evidence>
<dbReference type="EMBL" id="LSRX01000710">
    <property type="protein sequence ID" value="OLP90458.1"/>
    <property type="molecule type" value="Genomic_DNA"/>
</dbReference>
<keyword evidence="2" id="KW-1185">Reference proteome</keyword>
<proteinExistence type="predicted"/>
<name>A0A1Q9D5K8_SYMMI</name>
<dbReference type="OrthoDB" id="412163at2759"/>